<reference evidence="1" key="2">
    <citation type="submission" date="2020-11" db="EMBL/GenBank/DDBJ databases">
        <authorList>
            <person name="McCartney M.A."/>
            <person name="Auch B."/>
            <person name="Kono T."/>
            <person name="Mallez S."/>
            <person name="Becker A."/>
            <person name="Gohl D.M."/>
            <person name="Silverstein K.A.T."/>
            <person name="Koren S."/>
            <person name="Bechman K.B."/>
            <person name="Herman A."/>
            <person name="Abrahante J.E."/>
            <person name="Garbe J."/>
        </authorList>
    </citation>
    <scope>NUCLEOTIDE SEQUENCE</scope>
    <source>
        <strain evidence="1">Duluth1</strain>
        <tissue evidence="1">Whole animal</tissue>
    </source>
</reference>
<proteinExistence type="predicted"/>
<dbReference type="EMBL" id="JAIWYP010000002">
    <property type="protein sequence ID" value="KAH3874473.1"/>
    <property type="molecule type" value="Genomic_DNA"/>
</dbReference>
<evidence type="ECO:0000313" key="1">
    <source>
        <dbReference type="EMBL" id="KAH3874473.1"/>
    </source>
</evidence>
<evidence type="ECO:0000313" key="2">
    <source>
        <dbReference type="Proteomes" id="UP000828390"/>
    </source>
</evidence>
<dbReference type="AlphaFoldDB" id="A0A9D4MD40"/>
<name>A0A9D4MD40_DREPO</name>
<organism evidence="1 2">
    <name type="scientific">Dreissena polymorpha</name>
    <name type="common">Zebra mussel</name>
    <name type="synonym">Mytilus polymorpha</name>
    <dbReference type="NCBI Taxonomy" id="45954"/>
    <lineage>
        <taxon>Eukaryota</taxon>
        <taxon>Metazoa</taxon>
        <taxon>Spiralia</taxon>
        <taxon>Lophotrochozoa</taxon>
        <taxon>Mollusca</taxon>
        <taxon>Bivalvia</taxon>
        <taxon>Autobranchia</taxon>
        <taxon>Heteroconchia</taxon>
        <taxon>Euheterodonta</taxon>
        <taxon>Imparidentia</taxon>
        <taxon>Neoheterodontei</taxon>
        <taxon>Myida</taxon>
        <taxon>Dreissenoidea</taxon>
        <taxon>Dreissenidae</taxon>
        <taxon>Dreissena</taxon>
    </lineage>
</organism>
<protein>
    <submittedName>
        <fullName evidence="1">Uncharacterized protein</fullName>
    </submittedName>
</protein>
<reference evidence="1" key="1">
    <citation type="journal article" date="2019" name="bioRxiv">
        <title>The Genome of the Zebra Mussel, Dreissena polymorpha: A Resource for Invasive Species Research.</title>
        <authorList>
            <person name="McCartney M.A."/>
            <person name="Auch B."/>
            <person name="Kono T."/>
            <person name="Mallez S."/>
            <person name="Zhang Y."/>
            <person name="Obille A."/>
            <person name="Becker A."/>
            <person name="Abrahante J.E."/>
            <person name="Garbe J."/>
            <person name="Badalamenti J.P."/>
            <person name="Herman A."/>
            <person name="Mangelson H."/>
            <person name="Liachko I."/>
            <person name="Sullivan S."/>
            <person name="Sone E.D."/>
            <person name="Koren S."/>
            <person name="Silverstein K.A.T."/>
            <person name="Beckman K.B."/>
            <person name="Gohl D.M."/>
        </authorList>
    </citation>
    <scope>NUCLEOTIDE SEQUENCE</scope>
    <source>
        <strain evidence="1">Duluth1</strain>
        <tissue evidence="1">Whole animal</tissue>
    </source>
</reference>
<gene>
    <name evidence="1" type="ORF">DPMN_037718</name>
</gene>
<sequence>MTWFADFEHYVTNELKDRSLLSDPSRRYNADESGFSFCSNTGKVIGYKVRQ</sequence>
<accession>A0A9D4MD40</accession>
<dbReference type="Proteomes" id="UP000828390">
    <property type="component" value="Unassembled WGS sequence"/>
</dbReference>
<keyword evidence="2" id="KW-1185">Reference proteome</keyword>
<comment type="caution">
    <text evidence="1">The sequence shown here is derived from an EMBL/GenBank/DDBJ whole genome shotgun (WGS) entry which is preliminary data.</text>
</comment>